<proteinExistence type="predicted"/>
<comment type="caution">
    <text evidence="1">The sequence shown here is derived from an EMBL/GenBank/DDBJ whole genome shotgun (WGS) entry which is preliminary data.</text>
</comment>
<evidence type="ECO:0000313" key="1">
    <source>
        <dbReference type="EMBL" id="MFH6602073.1"/>
    </source>
</evidence>
<protein>
    <submittedName>
        <fullName evidence="1">Uncharacterized protein</fullName>
    </submittedName>
</protein>
<dbReference type="Proteomes" id="UP001595191">
    <property type="component" value="Unassembled WGS sequence"/>
</dbReference>
<accession>A0ACC7LEV6</accession>
<reference evidence="1" key="1">
    <citation type="submission" date="2024-09" db="EMBL/GenBank/DDBJ databases">
        <authorList>
            <person name="Liu J."/>
        </authorList>
    </citation>
    <scope>NUCLEOTIDE SEQUENCE</scope>
    <source>
        <strain evidence="1">NBU2967</strain>
    </source>
</reference>
<keyword evidence="2" id="KW-1185">Reference proteome</keyword>
<evidence type="ECO:0000313" key="2">
    <source>
        <dbReference type="Proteomes" id="UP001595191"/>
    </source>
</evidence>
<sequence>MGIDVASDFKLRIRSLNDNDGNRLDEDRHWRATQFREFFVQQVKPQNRGPSDYLYMKKDRPIYKAQPIARPINFKDYWMNTPLQSFE</sequence>
<organism evidence="1 2">
    <name type="scientific">Meishania litoralis</name>
    <dbReference type="NCBI Taxonomy" id="3434685"/>
    <lineage>
        <taxon>Bacteria</taxon>
        <taxon>Pseudomonadati</taxon>
        <taxon>Bacteroidota</taxon>
        <taxon>Flavobacteriia</taxon>
        <taxon>Flavobacteriales</taxon>
        <taxon>Flavobacteriaceae</taxon>
        <taxon>Meishania</taxon>
    </lineage>
</organism>
<name>A0ACC7LEV6_9FLAO</name>
<gene>
    <name evidence="1" type="ORF">ACEZ3G_01180</name>
</gene>
<dbReference type="EMBL" id="JBHFPV010000001">
    <property type="protein sequence ID" value="MFH6602073.1"/>
    <property type="molecule type" value="Genomic_DNA"/>
</dbReference>